<gene>
    <name evidence="3" type="ORF">RCL2_002972200</name>
    <name evidence="2" type="ORF">RclHR1_03330017</name>
</gene>
<comment type="caution">
    <text evidence="2">The sequence shown here is derived from an EMBL/GenBank/DDBJ whole genome shotgun (WGS) entry which is preliminary data.</text>
</comment>
<evidence type="ECO:0000313" key="2">
    <source>
        <dbReference type="EMBL" id="GBB98820.1"/>
    </source>
</evidence>
<dbReference type="AlphaFoldDB" id="A0A2Z6R9S6"/>
<feature type="compositionally biased region" description="Acidic residues" evidence="1">
    <location>
        <begin position="125"/>
        <end position="136"/>
    </location>
</feature>
<protein>
    <submittedName>
        <fullName evidence="2">Uncharacterized protein</fullName>
    </submittedName>
</protein>
<reference evidence="2 4" key="1">
    <citation type="submission" date="2017-11" db="EMBL/GenBank/DDBJ databases">
        <title>The genome of Rhizophagus clarus HR1 reveals common genetic basis of auxotrophy among arbuscular mycorrhizal fungi.</title>
        <authorList>
            <person name="Kobayashi Y."/>
        </authorList>
    </citation>
    <scope>NUCLEOTIDE SEQUENCE [LARGE SCALE GENOMIC DNA]</scope>
    <source>
        <strain evidence="2 4">HR1</strain>
    </source>
</reference>
<feature type="compositionally biased region" description="Low complexity" evidence="1">
    <location>
        <begin position="141"/>
        <end position="161"/>
    </location>
</feature>
<keyword evidence="4" id="KW-1185">Reference proteome</keyword>
<reference evidence="3" key="2">
    <citation type="submission" date="2019-10" db="EMBL/GenBank/DDBJ databases">
        <title>Conservation and host-specific expression of non-tandemly repeated heterogenous ribosome RNA gene in arbuscular mycorrhizal fungi.</title>
        <authorList>
            <person name="Maeda T."/>
            <person name="Kobayashi Y."/>
            <person name="Nakagawa T."/>
            <person name="Ezawa T."/>
            <person name="Yamaguchi K."/>
            <person name="Bino T."/>
            <person name="Nishimoto Y."/>
            <person name="Shigenobu S."/>
            <person name="Kawaguchi M."/>
        </authorList>
    </citation>
    <scope>NUCLEOTIDE SEQUENCE</scope>
    <source>
        <strain evidence="3">HR1</strain>
    </source>
</reference>
<dbReference type="EMBL" id="BEXD01002591">
    <property type="protein sequence ID" value="GBB98820.1"/>
    <property type="molecule type" value="Genomic_DNA"/>
</dbReference>
<name>A0A2Z6R9S6_9GLOM</name>
<evidence type="ECO:0000313" key="3">
    <source>
        <dbReference type="EMBL" id="GET03381.1"/>
    </source>
</evidence>
<organism evidence="2 4">
    <name type="scientific">Rhizophagus clarus</name>
    <dbReference type="NCBI Taxonomy" id="94130"/>
    <lineage>
        <taxon>Eukaryota</taxon>
        <taxon>Fungi</taxon>
        <taxon>Fungi incertae sedis</taxon>
        <taxon>Mucoromycota</taxon>
        <taxon>Glomeromycotina</taxon>
        <taxon>Glomeromycetes</taxon>
        <taxon>Glomerales</taxon>
        <taxon>Glomeraceae</taxon>
        <taxon>Rhizophagus</taxon>
    </lineage>
</organism>
<dbReference type="Proteomes" id="UP000615446">
    <property type="component" value="Unassembled WGS sequence"/>
</dbReference>
<proteinExistence type="predicted"/>
<dbReference type="Proteomes" id="UP000247702">
    <property type="component" value="Unassembled WGS sequence"/>
</dbReference>
<sequence length="286" mass="31813">MSSKFESKNVFEPLLQGLENLQDTKFLKAKIRRTSFLENFHRLMLASLDDMPKNFFHLPFDAQRSYMIKTYGESAELTIYNEWVLKLQGPNIFFSLLFQSALSAAADAYDNTAGLGLCDPYSPSSDEEDMDEDEDHDILISSSPPATSSIAPPSSSSKTTAVIPLQPSFSSSSGPALTVVQPVKAAKNMGTKKDSRNLLTRKGKKVHQSESIKETGTPADPKKKSKKSRVLCDLQIYKMKIVIPVSETEKNHIRDILIYDIPAKFSPENILNELTAWGKTLSISTK</sequence>
<evidence type="ECO:0000313" key="4">
    <source>
        <dbReference type="Proteomes" id="UP000247702"/>
    </source>
</evidence>
<evidence type="ECO:0000256" key="1">
    <source>
        <dbReference type="SAM" id="MobiDB-lite"/>
    </source>
</evidence>
<dbReference type="EMBL" id="BLAL01000321">
    <property type="protein sequence ID" value="GET03381.1"/>
    <property type="molecule type" value="Genomic_DNA"/>
</dbReference>
<accession>A0A2Z6R9S6</accession>
<feature type="region of interest" description="Disordered" evidence="1">
    <location>
        <begin position="188"/>
        <end position="226"/>
    </location>
</feature>
<feature type="region of interest" description="Disordered" evidence="1">
    <location>
        <begin position="119"/>
        <end position="161"/>
    </location>
</feature>